<keyword evidence="9" id="KW-0067">ATP-binding</keyword>
<dbReference type="InterPro" id="IPR005467">
    <property type="entry name" value="His_kinase_dom"/>
</dbReference>
<dbReference type="InterPro" id="IPR004358">
    <property type="entry name" value="Sig_transdc_His_kin-like_C"/>
</dbReference>
<keyword evidence="8 13" id="KW-0418">Kinase</keyword>
<accession>A0A6B2KVU3</accession>
<dbReference type="SUPFAM" id="SSF55874">
    <property type="entry name" value="ATPase domain of HSP90 chaperone/DNA topoisomerase II/histidine kinase"/>
    <property type="match status" value="1"/>
</dbReference>
<comment type="catalytic activity">
    <reaction evidence="1">
        <text>ATP + protein L-histidine = ADP + protein N-phospho-L-histidine.</text>
        <dbReference type="EC" id="2.7.13.3"/>
    </reaction>
</comment>
<dbReference type="Proteomes" id="UP000482578">
    <property type="component" value="Unassembled WGS sequence"/>
</dbReference>
<dbReference type="Gene3D" id="1.10.287.130">
    <property type="match status" value="1"/>
</dbReference>
<keyword evidence="14" id="KW-1185">Reference proteome</keyword>
<proteinExistence type="predicted"/>
<dbReference type="PANTHER" id="PTHR44936">
    <property type="entry name" value="SENSOR PROTEIN CREC"/>
    <property type="match status" value="1"/>
</dbReference>
<dbReference type="GO" id="GO:0005886">
    <property type="term" value="C:plasma membrane"/>
    <property type="evidence" value="ECO:0007669"/>
    <property type="project" value="UniProtKB-SubCell"/>
</dbReference>
<keyword evidence="10" id="KW-0812">Transmembrane</keyword>
<evidence type="ECO:0000256" key="10">
    <source>
        <dbReference type="SAM" id="Phobius"/>
    </source>
</evidence>
<dbReference type="Gene3D" id="3.30.565.10">
    <property type="entry name" value="Histidine kinase-like ATPase, C-terminal domain"/>
    <property type="match status" value="1"/>
</dbReference>
<dbReference type="GO" id="GO:0005524">
    <property type="term" value="F:ATP binding"/>
    <property type="evidence" value="ECO:0007669"/>
    <property type="project" value="UniProtKB-KW"/>
</dbReference>
<dbReference type="AlphaFoldDB" id="A0A6B2KVU3"/>
<feature type="domain" description="HAMP" evidence="12">
    <location>
        <begin position="158"/>
        <end position="210"/>
    </location>
</feature>
<sequence length="439" mass="48459">MRKLFVQFYLLLVGCFLTVVLLIGSVYDRVVDSASDRYLSDLLTASLTLITSELGNVPPERWSAELAAAGQRLSFPLRIEPATAFDLSEADRGELAAGNIVMLEDDYLFLQRMPDPRYLLVAGPLRYLIFQHQIHWVDYALILVIALSLAIPVLLWMYPLARDLSAFERAARRFGQGRQQVRVDLPPRSGIQRLGGAFNLMVERVNRQMEQRKALTDALAHELRSPVARLRYRLALAAGEEASTAWSAAMERDLDEIDALLEEMLLHARLDSPQTPLSPSAIDSAAWLGRHLERARALGPALDWQLNQTAQTPASFNADPHLMGRALDNLFANAARHARSRVTVTLGKDNGFWRLSVDDDGAGIAPADRERVFEPFVRLDASRDRRTGGHGLGLAIVAGIARAHSGYARVEAAPGGGARFILAWPCAAMPARPQDATKS</sequence>
<dbReference type="NCBIfam" id="NF007898">
    <property type="entry name" value="PRK10604.1"/>
    <property type="match status" value="1"/>
</dbReference>
<dbReference type="Pfam" id="PF02518">
    <property type="entry name" value="HATPase_c"/>
    <property type="match status" value="1"/>
</dbReference>
<keyword evidence="7" id="KW-0547">Nucleotide-binding</keyword>
<evidence type="ECO:0000313" key="14">
    <source>
        <dbReference type="Proteomes" id="UP000482578"/>
    </source>
</evidence>
<dbReference type="SMART" id="SM00388">
    <property type="entry name" value="HisKA"/>
    <property type="match status" value="1"/>
</dbReference>
<organism evidence="13 14">
    <name type="scientific">Crenobacter caeni</name>
    <dbReference type="NCBI Taxonomy" id="2705474"/>
    <lineage>
        <taxon>Bacteria</taxon>
        <taxon>Pseudomonadati</taxon>
        <taxon>Pseudomonadota</taxon>
        <taxon>Betaproteobacteria</taxon>
        <taxon>Neisseriales</taxon>
        <taxon>Neisseriaceae</taxon>
        <taxon>Crenobacter</taxon>
    </lineage>
</organism>
<comment type="caution">
    <text evidence="13">The sequence shown here is derived from an EMBL/GenBank/DDBJ whole genome shotgun (WGS) entry which is preliminary data.</text>
</comment>
<protein>
    <recommendedName>
        <fullName evidence="3">histidine kinase</fullName>
        <ecNumber evidence="3">2.7.13.3</ecNumber>
    </recommendedName>
</protein>
<feature type="domain" description="Histidine kinase" evidence="11">
    <location>
        <begin position="218"/>
        <end position="428"/>
    </location>
</feature>
<evidence type="ECO:0000259" key="12">
    <source>
        <dbReference type="PROSITE" id="PS50885"/>
    </source>
</evidence>
<keyword evidence="6 13" id="KW-0808">Transferase</keyword>
<feature type="transmembrane region" description="Helical" evidence="10">
    <location>
        <begin position="6"/>
        <end position="27"/>
    </location>
</feature>
<dbReference type="SUPFAM" id="SSF47384">
    <property type="entry name" value="Homodimeric domain of signal transducing histidine kinase"/>
    <property type="match status" value="1"/>
</dbReference>
<evidence type="ECO:0000313" key="13">
    <source>
        <dbReference type="EMBL" id="NDV14362.1"/>
    </source>
</evidence>
<dbReference type="PROSITE" id="PS50109">
    <property type="entry name" value="HIS_KIN"/>
    <property type="match status" value="1"/>
</dbReference>
<dbReference type="InterPro" id="IPR036890">
    <property type="entry name" value="HATPase_C_sf"/>
</dbReference>
<dbReference type="InterPro" id="IPR003660">
    <property type="entry name" value="HAMP_dom"/>
</dbReference>
<dbReference type="GO" id="GO:0000155">
    <property type="term" value="F:phosphorelay sensor kinase activity"/>
    <property type="evidence" value="ECO:0007669"/>
    <property type="project" value="InterPro"/>
</dbReference>
<dbReference type="PROSITE" id="PS50885">
    <property type="entry name" value="HAMP"/>
    <property type="match status" value="1"/>
</dbReference>
<dbReference type="CDD" id="cd06225">
    <property type="entry name" value="HAMP"/>
    <property type="match status" value="1"/>
</dbReference>
<evidence type="ECO:0000259" key="11">
    <source>
        <dbReference type="PROSITE" id="PS50109"/>
    </source>
</evidence>
<dbReference type="EMBL" id="JAAGAA010000025">
    <property type="protein sequence ID" value="NDV14362.1"/>
    <property type="molecule type" value="Genomic_DNA"/>
</dbReference>
<dbReference type="PRINTS" id="PR00344">
    <property type="entry name" value="BCTRLSENSOR"/>
</dbReference>
<dbReference type="InterPro" id="IPR036097">
    <property type="entry name" value="HisK_dim/P_sf"/>
</dbReference>
<dbReference type="RefSeq" id="WP_163318013.1">
    <property type="nucleotide sequence ID" value="NZ_JAAGAA010000025.1"/>
</dbReference>
<evidence type="ECO:0000256" key="3">
    <source>
        <dbReference type="ARBA" id="ARBA00012438"/>
    </source>
</evidence>
<evidence type="ECO:0000256" key="1">
    <source>
        <dbReference type="ARBA" id="ARBA00000085"/>
    </source>
</evidence>
<dbReference type="InterPro" id="IPR050980">
    <property type="entry name" value="2C_sensor_his_kinase"/>
</dbReference>
<dbReference type="PROSITE" id="PS51257">
    <property type="entry name" value="PROKAR_LIPOPROTEIN"/>
    <property type="match status" value="1"/>
</dbReference>
<evidence type="ECO:0000256" key="8">
    <source>
        <dbReference type="ARBA" id="ARBA00022777"/>
    </source>
</evidence>
<evidence type="ECO:0000256" key="4">
    <source>
        <dbReference type="ARBA" id="ARBA00022475"/>
    </source>
</evidence>
<evidence type="ECO:0000256" key="9">
    <source>
        <dbReference type="ARBA" id="ARBA00022840"/>
    </source>
</evidence>
<evidence type="ECO:0000256" key="6">
    <source>
        <dbReference type="ARBA" id="ARBA00022679"/>
    </source>
</evidence>
<dbReference type="SMART" id="SM00304">
    <property type="entry name" value="HAMP"/>
    <property type="match status" value="1"/>
</dbReference>
<dbReference type="SMART" id="SM00387">
    <property type="entry name" value="HATPase_c"/>
    <property type="match status" value="1"/>
</dbReference>
<dbReference type="InterPro" id="IPR003661">
    <property type="entry name" value="HisK_dim/P_dom"/>
</dbReference>
<keyword evidence="4" id="KW-1003">Cell membrane</keyword>
<keyword evidence="10" id="KW-0472">Membrane</keyword>
<dbReference type="PANTHER" id="PTHR44936:SF10">
    <property type="entry name" value="SENSOR PROTEIN RSTB"/>
    <property type="match status" value="1"/>
</dbReference>
<evidence type="ECO:0000256" key="2">
    <source>
        <dbReference type="ARBA" id="ARBA00004651"/>
    </source>
</evidence>
<reference evidence="13 14" key="1">
    <citation type="submission" date="2020-02" db="EMBL/GenBank/DDBJ databases">
        <authorList>
            <person name="Yang Z."/>
        </authorList>
    </citation>
    <scope>NUCLEOTIDE SEQUENCE [LARGE SCALE GENOMIC DNA]</scope>
    <source>
        <strain evidence="13 14">HX-7-9</strain>
    </source>
</reference>
<dbReference type="EC" id="2.7.13.3" evidence="3"/>
<evidence type="ECO:0000256" key="7">
    <source>
        <dbReference type="ARBA" id="ARBA00022741"/>
    </source>
</evidence>
<dbReference type="CDD" id="cd00082">
    <property type="entry name" value="HisKA"/>
    <property type="match status" value="1"/>
</dbReference>
<dbReference type="InterPro" id="IPR003594">
    <property type="entry name" value="HATPase_dom"/>
</dbReference>
<comment type="subcellular location">
    <subcellularLocation>
        <location evidence="2">Cell membrane</location>
        <topology evidence="2">Multi-pass membrane protein</topology>
    </subcellularLocation>
</comment>
<evidence type="ECO:0000256" key="5">
    <source>
        <dbReference type="ARBA" id="ARBA00022553"/>
    </source>
</evidence>
<keyword evidence="10" id="KW-1133">Transmembrane helix</keyword>
<keyword evidence="5" id="KW-0597">Phosphoprotein</keyword>
<name>A0A6B2KVU3_9NEIS</name>
<feature type="transmembrane region" description="Helical" evidence="10">
    <location>
        <begin position="136"/>
        <end position="158"/>
    </location>
</feature>
<gene>
    <name evidence="13" type="primary">rstB</name>
    <name evidence="13" type="ORF">GZH52_16515</name>
</gene>